<dbReference type="NCBIfam" id="TIGR02158">
    <property type="entry name" value="PA_CoA_Oxy3"/>
    <property type="match status" value="1"/>
</dbReference>
<reference evidence="2" key="1">
    <citation type="journal article" date="2019" name="Int. J. Syst. Evol. Microbiol.">
        <title>The Global Catalogue of Microorganisms (GCM) 10K type strain sequencing project: providing services to taxonomists for standard genome sequencing and annotation.</title>
        <authorList>
            <consortium name="The Broad Institute Genomics Platform"/>
            <consortium name="The Broad Institute Genome Sequencing Center for Infectious Disease"/>
            <person name="Wu L."/>
            <person name="Ma J."/>
        </authorList>
    </citation>
    <scope>NUCLEOTIDE SEQUENCE [LARGE SCALE GENOMIC DNA]</scope>
    <source>
        <strain evidence="2">KCTC 23984</strain>
    </source>
</reference>
<keyword evidence="1" id="KW-0560">Oxidoreductase</keyword>
<organism evidence="1 2">
    <name type="scientific">Pontibacter toksunensis</name>
    <dbReference type="NCBI Taxonomy" id="1332631"/>
    <lineage>
        <taxon>Bacteria</taxon>
        <taxon>Pseudomonadati</taxon>
        <taxon>Bacteroidota</taxon>
        <taxon>Cytophagia</taxon>
        <taxon>Cytophagales</taxon>
        <taxon>Hymenobacteraceae</taxon>
        <taxon>Pontibacter</taxon>
    </lineage>
</organism>
<dbReference type="InterPro" id="IPR009078">
    <property type="entry name" value="Ferritin-like_SF"/>
</dbReference>
<dbReference type="InterPro" id="IPR011882">
    <property type="entry name" value="PaaC"/>
</dbReference>
<dbReference type="EMBL" id="JBHUOX010000006">
    <property type="protein sequence ID" value="MFD3000617.1"/>
    <property type="molecule type" value="Genomic_DNA"/>
</dbReference>
<dbReference type="GO" id="GO:0097266">
    <property type="term" value="F:phenylacetyl-CoA 1,2-epoxidase activity"/>
    <property type="evidence" value="ECO:0007669"/>
    <property type="project" value="UniProtKB-EC"/>
</dbReference>
<dbReference type="PIRSF" id="PIRSF037834">
    <property type="entry name" value="PA_CoA_Oase3"/>
    <property type="match status" value="1"/>
</dbReference>
<keyword evidence="2" id="KW-1185">Reference proteome</keyword>
<dbReference type="Gene3D" id="1.20.1260.10">
    <property type="match status" value="1"/>
</dbReference>
<dbReference type="PANTHER" id="PTHR30458:SF0">
    <property type="entry name" value="1,2-PHENYLACETYL-COA EPOXIDASE, SUBUNIT C"/>
    <property type="match status" value="1"/>
</dbReference>
<evidence type="ECO:0000313" key="1">
    <source>
        <dbReference type="EMBL" id="MFD3000617.1"/>
    </source>
</evidence>
<accession>A0ABW6BUF3</accession>
<dbReference type="Proteomes" id="UP001597641">
    <property type="component" value="Unassembled WGS sequence"/>
</dbReference>
<dbReference type="InterPro" id="IPR052703">
    <property type="entry name" value="Aromatic_CoA_ox/epox"/>
</dbReference>
<dbReference type="InterPro" id="IPR007814">
    <property type="entry name" value="PaaA_PaaC"/>
</dbReference>
<dbReference type="RefSeq" id="WP_377483826.1">
    <property type="nucleotide sequence ID" value="NZ_JBHUOX010000006.1"/>
</dbReference>
<gene>
    <name evidence="1" type="primary">paaC</name>
    <name evidence="1" type="ORF">ACFS7Z_09625</name>
</gene>
<name>A0ABW6BUF3_9BACT</name>
<dbReference type="PANTHER" id="PTHR30458">
    <property type="entry name" value="PHENYLACETIC ACID DEGRADATION PROTEIN PAA"/>
    <property type="match status" value="1"/>
</dbReference>
<evidence type="ECO:0000313" key="2">
    <source>
        <dbReference type="Proteomes" id="UP001597641"/>
    </source>
</evidence>
<dbReference type="EC" id="1.14.13.149" evidence="1"/>
<dbReference type="InterPro" id="IPR012347">
    <property type="entry name" value="Ferritin-like"/>
</dbReference>
<comment type="caution">
    <text evidence="1">The sequence shown here is derived from an EMBL/GenBank/DDBJ whole genome shotgun (WGS) entry which is preliminary data.</text>
</comment>
<dbReference type="SUPFAM" id="SSF47240">
    <property type="entry name" value="Ferritin-like"/>
    <property type="match status" value="1"/>
</dbReference>
<protein>
    <submittedName>
        <fullName evidence="1">1,2-phenylacetyl-CoA epoxidase subunit PaaC</fullName>
        <ecNumber evidence="1">1.14.13.149</ecNumber>
    </submittedName>
</protein>
<proteinExistence type="predicted"/>
<dbReference type="Pfam" id="PF05138">
    <property type="entry name" value="PaaA_PaaC"/>
    <property type="match status" value="1"/>
</dbReference>
<sequence>MMHNHENAPHLHEQHFNTPVQDYAPEVKQLVLEFTLQLADTSFILGHRLSEWCGHGPVLEQDMALSNIALDLIGETRSLYQYAAELEGKGRTEDDMAYLRDTVEYKNPLLVEQPNGDFGDTIMRQFVFDSFHFFFLKALQNSTDHRLAAIAEKSLKESSYHIKWSSEWVIRLGDGTAESRQRIEKAIDNLWPFSGEFFMMTATEKALLEQGFIPDYNQIKQSSDAHIAKVFEEATLEVPQNVWMQSGGKEGRHTEHLGFILTELQYLQRAYPRLEW</sequence>